<evidence type="ECO:0000256" key="5">
    <source>
        <dbReference type="ARBA" id="ARBA00023237"/>
    </source>
</evidence>
<protein>
    <submittedName>
        <fullName evidence="8">Putative outer membrane starch-binding protein</fullName>
    </submittedName>
</protein>
<evidence type="ECO:0000259" key="7">
    <source>
        <dbReference type="Pfam" id="PF07980"/>
    </source>
</evidence>
<dbReference type="Pfam" id="PF07980">
    <property type="entry name" value="SusD_RagB"/>
    <property type="match status" value="1"/>
</dbReference>
<keyword evidence="9" id="KW-1185">Reference proteome</keyword>
<feature type="domain" description="RagB/SusD" evidence="7">
    <location>
        <begin position="267"/>
        <end position="542"/>
    </location>
</feature>
<feature type="chain" id="PRO_5015986412" evidence="6">
    <location>
        <begin position="24"/>
        <end position="543"/>
    </location>
</feature>
<reference evidence="8 9" key="1">
    <citation type="submission" date="2018-06" db="EMBL/GenBank/DDBJ databases">
        <title>Genomic Encyclopedia of Archaeal and Bacterial Type Strains, Phase II (KMG-II): from individual species to whole genera.</title>
        <authorList>
            <person name="Goeker M."/>
        </authorList>
    </citation>
    <scope>NUCLEOTIDE SEQUENCE [LARGE SCALE GENOMIC DNA]</scope>
    <source>
        <strain evidence="8 9">DSM 19830</strain>
    </source>
</reference>
<evidence type="ECO:0000256" key="6">
    <source>
        <dbReference type="SAM" id="SignalP"/>
    </source>
</evidence>
<keyword evidence="4" id="KW-0472">Membrane</keyword>
<sequence>MKNIKLYLVALVCLGLASCNDEFLDTVPKTQINDANFWNNTADLEIYNNQLYATYFANKGFTGGGMMTEDVNSDNAYAEAPTNVRLGINTANNPGISNWSWSLVRDINQMLENTESSDIEAAARNPYIAEARLIRALDYYDKLKLYGQLPIIDRVLTEDDELLYATQSSRDEVMAFIKSDLDFATEHMASTAVENRFTKAIAQSYKARIMLHEGTFRKYHGLGGEQEYLQEAVSSAEAVINTGQYMIDPNVSYNELFAQTTLSGNKEVIFFKNYDDALQLYHNNAALIKNANGVELGGTKSLVNDYLLSDGLTISESQLYQGDATLEMEFANRDLRLSQTFSLPNTYFAGDQLYLNSTPAGINVSASPSGYQLVKFFNPDQEFANWSRSFSDAPLIRYAEILLIMVEAKAELGTVSQADIDLSVNTLRLKAGVADLVLSESIIEDIRRERRVELAFEGFRFDDLMRWKKGAELANPVLGVKFNEVDIADASEFEIGTDIFLNEDGDVMSNNSYAFDESKNYYFPVPVNELSLNPNLKQTPGWE</sequence>
<dbReference type="Gene3D" id="1.25.40.390">
    <property type="match status" value="1"/>
</dbReference>
<keyword evidence="3 6" id="KW-0732">Signal</keyword>
<name>A0A2W7QHJ4_9BACT</name>
<dbReference type="AlphaFoldDB" id="A0A2W7QHJ4"/>
<dbReference type="InterPro" id="IPR012944">
    <property type="entry name" value="SusD_RagB_dom"/>
</dbReference>
<dbReference type="PROSITE" id="PS51257">
    <property type="entry name" value="PROKAR_LIPOPROTEIN"/>
    <property type="match status" value="1"/>
</dbReference>
<proteinExistence type="inferred from homology"/>
<dbReference type="OrthoDB" id="5694214at2"/>
<accession>A0A2W7QHJ4</accession>
<gene>
    <name evidence="8" type="ORF">LV85_03920</name>
</gene>
<evidence type="ECO:0000256" key="4">
    <source>
        <dbReference type="ARBA" id="ARBA00023136"/>
    </source>
</evidence>
<comment type="subcellular location">
    <subcellularLocation>
        <location evidence="1">Cell outer membrane</location>
    </subcellularLocation>
</comment>
<evidence type="ECO:0000256" key="3">
    <source>
        <dbReference type="ARBA" id="ARBA00022729"/>
    </source>
</evidence>
<organism evidence="8 9">
    <name type="scientific">Algoriphagus chordae</name>
    <dbReference type="NCBI Taxonomy" id="237019"/>
    <lineage>
        <taxon>Bacteria</taxon>
        <taxon>Pseudomonadati</taxon>
        <taxon>Bacteroidota</taxon>
        <taxon>Cytophagia</taxon>
        <taxon>Cytophagales</taxon>
        <taxon>Cyclobacteriaceae</taxon>
        <taxon>Algoriphagus</taxon>
    </lineage>
</organism>
<dbReference type="GO" id="GO:0009279">
    <property type="term" value="C:cell outer membrane"/>
    <property type="evidence" value="ECO:0007669"/>
    <property type="project" value="UniProtKB-SubCell"/>
</dbReference>
<feature type="signal peptide" evidence="6">
    <location>
        <begin position="1"/>
        <end position="23"/>
    </location>
</feature>
<keyword evidence="5" id="KW-0998">Cell outer membrane</keyword>
<evidence type="ECO:0000313" key="9">
    <source>
        <dbReference type="Proteomes" id="UP000248882"/>
    </source>
</evidence>
<dbReference type="Proteomes" id="UP000248882">
    <property type="component" value="Unassembled WGS sequence"/>
</dbReference>
<evidence type="ECO:0000256" key="2">
    <source>
        <dbReference type="ARBA" id="ARBA00006275"/>
    </source>
</evidence>
<comment type="similarity">
    <text evidence="2">Belongs to the SusD family.</text>
</comment>
<dbReference type="SUPFAM" id="SSF48452">
    <property type="entry name" value="TPR-like"/>
    <property type="match status" value="1"/>
</dbReference>
<comment type="caution">
    <text evidence="8">The sequence shown here is derived from an EMBL/GenBank/DDBJ whole genome shotgun (WGS) entry which is preliminary data.</text>
</comment>
<dbReference type="EMBL" id="QKZT01000024">
    <property type="protein sequence ID" value="PZX47571.1"/>
    <property type="molecule type" value="Genomic_DNA"/>
</dbReference>
<dbReference type="RefSeq" id="WP_111322598.1">
    <property type="nucleotide sequence ID" value="NZ_QKZT01000024.1"/>
</dbReference>
<evidence type="ECO:0000256" key="1">
    <source>
        <dbReference type="ARBA" id="ARBA00004442"/>
    </source>
</evidence>
<evidence type="ECO:0000313" key="8">
    <source>
        <dbReference type="EMBL" id="PZX47571.1"/>
    </source>
</evidence>
<dbReference type="InterPro" id="IPR011990">
    <property type="entry name" value="TPR-like_helical_dom_sf"/>
</dbReference>